<evidence type="ECO:0000256" key="1">
    <source>
        <dbReference type="SAM" id="MobiDB-lite"/>
    </source>
</evidence>
<dbReference type="InterPro" id="IPR047629">
    <property type="entry name" value="IS1182_transpos"/>
</dbReference>
<name>T0ZDL5_9ZZZZ</name>
<evidence type="ECO:0000259" key="3">
    <source>
        <dbReference type="Pfam" id="PF05598"/>
    </source>
</evidence>
<dbReference type="EMBL" id="AUZX01003116">
    <property type="protein sequence ID" value="EQD74785.1"/>
    <property type="molecule type" value="Genomic_DNA"/>
</dbReference>
<dbReference type="PANTHER" id="PTHR33408:SF2">
    <property type="entry name" value="TRANSPOSASE DDE DOMAIN-CONTAINING PROTEIN"/>
    <property type="match status" value="1"/>
</dbReference>
<dbReference type="Pfam" id="PF01609">
    <property type="entry name" value="DDE_Tnp_1"/>
    <property type="match status" value="1"/>
</dbReference>
<gene>
    <name evidence="5" type="ORF">B1A_04300</name>
    <name evidence="4" type="ORF">B2A_08972</name>
</gene>
<dbReference type="NCBIfam" id="NF033551">
    <property type="entry name" value="transpos_IS1182"/>
    <property type="match status" value="1"/>
</dbReference>
<accession>T0ZDL5</accession>
<feature type="region of interest" description="Disordered" evidence="1">
    <location>
        <begin position="212"/>
        <end position="258"/>
    </location>
</feature>
<dbReference type="AlphaFoldDB" id="T0ZDL5"/>
<evidence type="ECO:0000313" key="4">
    <source>
        <dbReference type="EMBL" id="EQD46216.1"/>
    </source>
</evidence>
<organism evidence="4">
    <name type="scientific">mine drainage metagenome</name>
    <dbReference type="NCBI Taxonomy" id="410659"/>
    <lineage>
        <taxon>unclassified sequences</taxon>
        <taxon>metagenomes</taxon>
        <taxon>ecological metagenomes</taxon>
    </lineage>
</organism>
<feature type="domain" description="Transposase IS4-like" evidence="2">
    <location>
        <begin position="271"/>
        <end position="433"/>
    </location>
</feature>
<feature type="compositionally biased region" description="Basic and acidic residues" evidence="1">
    <location>
        <begin position="246"/>
        <end position="258"/>
    </location>
</feature>
<dbReference type="InterPro" id="IPR008490">
    <property type="entry name" value="Transposase_InsH_N"/>
</dbReference>
<dbReference type="EMBL" id="AUZZ01006474">
    <property type="protein sequence ID" value="EQD46216.1"/>
    <property type="molecule type" value="Genomic_DNA"/>
</dbReference>
<dbReference type="GO" id="GO:0003677">
    <property type="term" value="F:DNA binding"/>
    <property type="evidence" value="ECO:0007669"/>
    <property type="project" value="InterPro"/>
</dbReference>
<dbReference type="InterPro" id="IPR002559">
    <property type="entry name" value="Transposase_11"/>
</dbReference>
<protein>
    <submittedName>
        <fullName evidence="4">Transposase IS4 family protein</fullName>
    </submittedName>
    <submittedName>
        <fullName evidence="5">Transposase, IS4 family protein</fullName>
    </submittedName>
</protein>
<feature type="domain" description="Transposase InsH N-terminal" evidence="3">
    <location>
        <begin position="9"/>
        <end position="99"/>
    </location>
</feature>
<reference evidence="4" key="2">
    <citation type="journal article" date="2014" name="ISME J.">
        <title>Microbial stratification in low pH oxic and suboxic macroscopic growths along an acid mine drainage.</title>
        <authorList>
            <person name="Mendez-Garcia C."/>
            <person name="Mesa V."/>
            <person name="Sprenger R.R."/>
            <person name="Richter M."/>
            <person name="Diez M.S."/>
            <person name="Solano J."/>
            <person name="Bargiela R."/>
            <person name="Golyshina O.V."/>
            <person name="Manteca A."/>
            <person name="Ramos J.L."/>
            <person name="Gallego J.R."/>
            <person name="Llorente I."/>
            <person name="Martins Dos Santos V.A."/>
            <person name="Jensen O.N."/>
            <person name="Pelaez A.I."/>
            <person name="Sanchez J."/>
            <person name="Ferrer M."/>
        </authorList>
    </citation>
    <scope>NUCLEOTIDE SEQUENCE</scope>
</reference>
<dbReference type="GO" id="GO:0006313">
    <property type="term" value="P:DNA transposition"/>
    <property type="evidence" value="ECO:0007669"/>
    <property type="project" value="InterPro"/>
</dbReference>
<dbReference type="Pfam" id="PF05598">
    <property type="entry name" value="DUF772"/>
    <property type="match status" value="1"/>
</dbReference>
<evidence type="ECO:0000313" key="5">
    <source>
        <dbReference type="EMBL" id="EQD74785.1"/>
    </source>
</evidence>
<dbReference type="PANTHER" id="PTHR33408">
    <property type="entry name" value="TRANSPOSASE"/>
    <property type="match status" value="1"/>
</dbReference>
<comment type="caution">
    <text evidence="4">The sequence shown here is derived from an EMBL/GenBank/DDBJ whole genome shotgun (WGS) entry which is preliminary data.</text>
</comment>
<dbReference type="GO" id="GO:0004803">
    <property type="term" value="F:transposase activity"/>
    <property type="evidence" value="ECO:0007669"/>
    <property type="project" value="InterPro"/>
</dbReference>
<proteinExistence type="predicted"/>
<sequence length="441" mass="49311">MNYLFPPSMSDWLPEHHLSRFVVEIVEQLDLKPMERAYGTSGSDPFHPALLLSILVYGYATGVFSSRKLENATYDSVAFRFVAADEHPDHNTLNTFRKRFLKEIAGLMVQVLLIARTLGVLNLGDIALDGSKIKANASKHSAMSYGHIKKLEDQLKGEVKKLMELAEEADNGKIPDGMHLPDEIARREDRIKAIAEAKAKIEARAKERFEQEQADYRARLGNRDAKTKESGQAPRGKSPVAPVEGAQDKDQINLTDEESRIMKVSDGGFDQCYNSQIAVDMDTMLIVTTHTVQACNDKQQVAPILEQLSALPIELGKSEYLVADTGYFSETNVTACSEQEITPLIAMNRAKHHPDPMARFTEPPPLKADATEVEKMRHFLLTMAGRDMYAKRKCTVEPVFGIIKAILGFRQFSLRGLENVQGEFNLVAMAWNLKRMFVLAG</sequence>
<evidence type="ECO:0000259" key="2">
    <source>
        <dbReference type="Pfam" id="PF01609"/>
    </source>
</evidence>
<feature type="compositionally biased region" description="Basic and acidic residues" evidence="1">
    <location>
        <begin position="212"/>
        <end position="229"/>
    </location>
</feature>
<reference evidence="4" key="1">
    <citation type="submission" date="2013-08" db="EMBL/GenBank/DDBJ databases">
        <authorList>
            <person name="Mendez C."/>
            <person name="Richter M."/>
            <person name="Ferrer M."/>
            <person name="Sanchez J."/>
        </authorList>
    </citation>
    <scope>NUCLEOTIDE SEQUENCE</scope>
</reference>